<sequence>MSTAAKAAGTTGLAELAACYDVFFVDQFGVLHDGSAAYPGAIEALARLKAAGKTVVLLSNSGKRARPNEERMARLGFDPASWDVFVSSGEVAWKVFAGEMGEPRLAPGTKCLLIARDGDRSAVEGLGLDIVNDTAAAEIVLLSGSEGDRFPLEHYAGLLAPAAKGGARLVCTNPDKIMLTAVGPRFGAGRIAELYAELGGTVEWIGKPYPAIYEAALKLVGDPERARVVGIGDSIEHDIAGAKGAGLAAALVRSGVLADLAPEGLEALYGEHGARPDHLLASFAF</sequence>
<dbReference type="Proteomes" id="UP000241229">
    <property type="component" value="Unassembled WGS sequence"/>
</dbReference>
<name>A0A2P7S0H3_9HYPH</name>
<dbReference type="EMBL" id="PXYK01000024">
    <property type="protein sequence ID" value="PSJ55975.1"/>
    <property type="molecule type" value="Genomic_DNA"/>
</dbReference>
<dbReference type="Gene3D" id="3.40.50.1000">
    <property type="entry name" value="HAD superfamily/HAD-like"/>
    <property type="match status" value="2"/>
</dbReference>
<keyword evidence="1" id="KW-0378">Hydrolase</keyword>
<dbReference type="NCBIfam" id="TIGR01459">
    <property type="entry name" value="HAD-SF-IIA-hyp4"/>
    <property type="match status" value="1"/>
</dbReference>
<dbReference type="GO" id="GO:0005737">
    <property type="term" value="C:cytoplasm"/>
    <property type="evidence" value="ECO:0007669"/>
    <property type="project" value="TreeGrafter"/>
</dbReference>
<dbReference type="RefSeq" id="WP_106774331.1">
    <property type="nucleotide sequence ID" value="NZ_PXYK01000024.1"/>
</dbReference>
<dbReference type="SUPFAM" id="SSF56784">
    <property type="entry name" value="HAD-like"/>
    <property type="match status" value="1"/>
</dbReference>
<evidence type="ECO:0000313" key="2">
    <source>
        <dbReference type="Proteomes" id="UP000241229"/>
    </source>
</evidence>
<dbReference type="Pfam" id="PF13242">
    <property type="entry name" value="Hydrolase_like"/>
    <property type="match status" value="1"/>
</dbReference>
<proteinExistence type="predicted"/>
<dbReference type="OrthoDB" id="9791073at2"/>
<dbReference type="NCBIfam" id="TIGR01460">
    <property type="entry name" value="HAD-SF-IIA"/>
    <property type="match status" value="1"/>
</dbReference>
<reference evidence="1 2" key="1">
    <citation type="submission" date="2018-03" db="EMBL/GenBank/DDBJ databases">
        <title>The draft genome of Mesorhizobium sp. 6GN-30.</title>
        <authorList>
            <person name="Liu L."/>
            <person name="Li L."/>
            <person name="Wang T."/>
            <person name="Zhang X."/>
            <person name="Liang L."/>
        </authorList>
    </citation>
    <scope>NUCLEOTIDE SEQUENCE [LARGE SCALE GENOMIC DNA]</scope>
    <source>
        <strain evidence="1 2">6GN30</strain>
    </source>
</reference>
<dbReference type="AlphaFoldDB" id="A0A2P7S0H3"/>
<dbReference type="InterPro" id="IPR023214">
    <property type="entry name" value="HAD_sf"/>
</dbReference>
<comment type="caution">
    <text evidence="1">The sequence shown here is derived from an EMBL/GenBank/DDBJ whole genome shotgun (WGS) entry which is preliminary data.</text>
</comment>
<dbReference type="InterPro" id="IPR036412">
    <property type="entry name" value="HAD-like_sf"/>
</dbReference>
<protein>
    <submittedName>
        <fullName evidence="1">TIGR01459 family HAD-type hydrolase</fullName>
    </submittedName>
</protein>
<gene>
    <name evidence="1" type="ORF">C7I84_21810</name>
</gene>
<dbReference type="PANTHER" id="PTHR19288">
    <property type="entry name" value="4-NITROPHENYLPHOSPHATASE-RELATED"/>
    <property type="match status" value="1"/>
</dbReference>
<dbReference type="PANTHER" id="PTHR19288:SF90">
    <property type="entry name" value="OS08G0542600 PROTEIN"/>
    <property type="match status" value="1"/>
</dbReference>
<evidence type="ECO:0000313" key="1">
    <source>
        <dbReference type="EMBL" id="PSJ55975.1"/>
    </source>
</evidence>
<dbReference type="GO" id="GO:0016791">
    <property type="term" value="F:phosphatase activity"/>
    <property type="evidence" value="ECO:0007669"/>
    <property type="project" value="TreeGrafter"/>
</dbReference>
<dbReference type="InterPro" id="IPR006357">
    <property type="entry name" value="HAD-SF_hydro_IIA"/>
</dbReference>
<organism evidence="1 2">
    <name type="scientific">Kumtagia ephedrae</name>
    <dbReference type="NCBI Taxonomy" id="2116701"/>
    <lineage>
        <taxon>Bacteria</taxon>
        <taxon>Pseudomonadati</taxon>
        <taxon>Pseudomonadota</taxon>
        <taxon>Alphaproteobacteria</taxon>
        <taxon>Hyphomicrobiales</taxon>
        <taxon>Phyllobacteriaceae</taxon>
        <taxon>Kumtagia</taxon>
    </lineage>
</organism>
<accession>A0A2P7S0H3</accession>
<dbReference type="InterPro" id="IPR006356">
    <property type="entry name" value="HAD-SF_hydro_IIA_hyp3"/>
</dbReference>
<dbReference type="Pfam" id="PF13344">
    <property type="entry name" value="Hydrolase_6"/>
    <property type="match status" value="1"/>
</dbReference>
<keyword evidence="2" id="KW-1185">Reference proteome</keyword>